<keyword evidence="3" id="KW-0372">Hormone</keyword>
<keyword evidence="13" id="KW-1185">Reference proteome</keyword>
<evidence type="ECO:0000256" key="10">
    <source>
        <dbReference type="ARBA" id="ARBA00082819"/>
    </source>
</evidence>
<sequence length="217" mass="24068">MPPRRNAYINPCQTNPHSIIDLKAAEKRADELVSEKCSACQEAVNGSRIRAPQDEAEVLSHVPRISVGFHMRLRRNIVVSGKTFMELKTFHQPFAGGAFHRGDTFNARSGRFAAPTDGIYQFSLNLHIRAKKKSRRSNLKKRDTINTQVCIDSLCQNFASLKHYTGLESNSKVFTVSFTGFLELKVGQYASVYVDNASNLNAVVQSGSDFTGLLIGS</sequence>
<feature type="domain" description="C1q" evidence="11">
    <location>
        <begin position="62"/>
        <end position="217"/>
    </location>
</feature>
<keyword evidence="4" id="KW-0732">Signal</keyword>
<dbReference type="SUPFAM" id="SSF49842">
    <property type="entry name" value="TNF-like"/>
    <property type="match status" value="1"/>
</dbReference>
<evidence type="ECO:0000256" key="6">
    <source>
        <dbReference type="ARBA" id="ARBA00023180"/>
    </source>
</evidence>
<name>A0A210Q2J5_MIZYE</name>
<organism evidence="12 13">
    <name type="scientific">Mizuhopecten yessoensis</name>
    <name type="common">Japanese scallop</name>
    <name type="synonym">Patinopecten yessoensis</name>
    <dbReference type="NCBI Taxonomy" id="6573"/>
    <lineage>
        <taxon>Eukaryota</taxon>
        <taxon>Metazoa</taxon>
        <taxon>Spiralia</taxon>
        <taxon>Lophotrochozoa</taxon>
        <taxon>Mollusca</taxon>
        <taxon>Bivalvia</taxon>
        <taxon>Autobranchia</taxon>
        <taxon>Pteriomorphia</taxon>
        <taxon>Pectinida</taxon>
        <taxon>Pectinoidea</taxon>
        <taxon>Pectinidae</taxon>
        <taxon>Mizuhopecten</taxon>
    </lineage>
</organism>
<dbReference type="OrthoDB" id="6431870at2759"/>
<reference evidence="12 13" key="1">
    <citation type="journal article" date="2017" name="Nat. Ecol. Evol.">
        <title>Scallop genome provides insights into evolution of bilaterian karyotype and development.</title>
        <authorList>
            <person name="Wang S."/>
            <person name="Zhang J."/>
            <person name="Jiao W."/>
            <person name="Li J."/>
            <person name="Xun X."/>
            <person name="Sun Y."/>
            <person name="Guo X."/>
            <person name="Huan P."/>
            <person name="Dong B."/>
            <person name="Zhang L."/>
            <person name="Hu X."/>
            <person name="Sun X."/>
            <person name="Wang J."/>
            <person name="Zhao C."/>
            <person name="Wang Y."/>
            <person name="Wang D."/>
            <person name="Huang X."/>
            <person name="Wang R."/>
            <person name="Lv J."/>
            <person name="Li Y."/>
            <person name="Zhang Z."/>
            <person name="Liu B."/>
            <person name="Lu W."/>
            <person name="Hui Y."/>
            <person name="Liang J."/>
            <person name="Zhou Z."/>
            <person name="Hou R."/>
            <person name="Li X."/>
            <person name="Liu Y."/>
            <person name="Li H."/>
            <person name="Ning X."/>
            <person name="Lin Y."/>
            <person name="Zhao L."/>
            <person name="Xing Q."/>
            <person name="Dou J."/>
            <person name="Li Y."/>
            <person name="Mao J."/>
            <person name="Guo H."/>
            <person name="Dou H."/>
            <person name="Li T."/>
            <person name="Mu C."/>
            <person name="Jiang W."/>
            <person name="Fu Q."/>
            <person name="Fu X."/>
            <person name="Miao Y."/>
            <person name="Liu J."/>
            <person name="Yu Q."/>
            <person name="Li R."/>
            <person name="Liao H."/>
            <person name="Li X."/>
            <person name="Kong Y."/>
            <person name="Jiang Z."/>
            <person name="Chourrout D."/>
            <person name="Li R."/>
            <person name="Bao Z."/>
        </authorList>
    </citation>
    <scope>NUCLEOTIDE SEQUENCE [LARGE SCALE GENOMIC DNA]</scope>
    <source>
        <strain evidence="12 13">PY_sf001</strain>
    </source>
</reference>
<proteinExistence type="inferred from homology"/>
<dbReference type="Gene3D" id="2.60.120.40">
    <property type="match status" value="1"/>
</dbReference>
<evidence type="ECO:0000256" key="4">
    <source>
        <dbReference type="ARBA" id="ARBA00022729"/>
    </source>
</evidence>
<dbReference type="InterPro" id="IPR052136">
    <property type="entry name" value="Adipolin/Erythroferrone-rel"/>
</dbReference>
<protein>
    <recommendedName>
        <fullName evidence="8">Adipolin</fullName>
    </recommendedName>
    <alternativeName>
        <fullName evidence="9">Adipose-derived insulin-sensitizing factor</fullName>
    </alternativeName>
    <alternativeName>
        <fullName evidence="10">Complement C1q tumor necrosis factor-related protein 12</fullName>
    </alternativeName>
</protein>
<evidence type="ECO:0000313" key="12">
    <source>
        <dbReference type="EMBL" id="OWF42956.1"/>
    </source>
</evidence>
<dbReference type="STRING" id="6573.A0A210Q2J5"/>
<dbReference type="FunFam" id="2.60.120.40:FF:000012">
    <property type="entry name" value="Adipolin isoform X1"/>
    <property type="match status" value="1"/>
</dbReference>
<evidence type="ECO:0000313" key="13">
    <source>
        <dbReference type="Proteomes" id="UP000242188"/>
    </source>
</evidence>
<dbReference type="Pfam" id="PF00386">
    <property type="entry name" value="C1q"/>
    <property type="match status" value="1"/>
</dbReference>
<evidence type="ECO:0000256" key="7">
    <source>
        <dbReference type="ARBA" id="ARBA00038198"/>
    </source>
</evidence>
<dbReference type="Proteomes" id="UP000242188">
    <property type="component" value="Unassembled WGS sequence"/>
</dbReference>
<dbReference type="InterPro" id="IPR001073">
    <property type="entry name" value="C1q_dom"/>
</dbReference>
<comment type="subcellular location">
    <subcellularLocation>
        <location evidence="1">Secreted</location>
    </subcellularLocation>
</comment>
<evidence type="ECO:0000256" key="8">
    <source>
        <dbReference type="ARBA" id="ARBA00070752"/>
    </source>
</evidence>
<dbReference type="AlphaFoldDB" id="A0A210Q2J5"/>
<keyword evidence="6" id="KW-0325">Glycoprotein</keyword>
<dbReference type="PANTHER" id="PTHR24019">
    <property type="entry name" value="ADIPOLIN"/>
    <property type="match status" value="1"/>
</dbReference>
<comment type="caution">
    <text evidence="12">The sequence shown here is derived from an EMBL/GenBank/DDBJ whole genome shotgun (WGS) entry which is preliminary data.</text>
</comment>
<dbReference type="GO" id="GO:0005615">
    <property type="term" value="C:extracellular space"/>
    <property type="evidence" value="ECO:0007669"/>
    <property type="project" value="TreeGrafter"/>
</dbReference>
<dbReference type="EMBL" id="NEDP02005192">
    <property type="protein sequence ID" value="OWF42956.1"/>
    <property type="molecule type" value="Genomic_DNA"/>
</dbReference>
<dbReference type="InterPro" id="IPR008983">
    <property type="entry name" value="Tumour_necrosis_fac-like_dom"/>
</dbReference>
<accession>A0A210Q2J5</accession>
<gene>
    <name evidence="12" type="ORF">KP79_PYT24088</name>
</gene>
<comment type="similarity">
    <text evidence="7">Belongs to the adipolin/erythroferrone family.</text>
</comment>
<evidence type="ECO:0000256" key="5">
    <source>
        <dbReference type="ARBA" id="ARBA00023157"/>
    </source>
</evidence>
<dbReference type="PANTHER" id="PTHR24019:SF5">
    <property type="entry name" value="ADIPOLIN"/>
    <property type="match status" value="1"/>
</dbReference>
<keyword evidence="2" id="KW-0964">Secreted</keyword>
<evidence type="ECO:0000256" key="9">
    <source>
        <dbReference type="ARBA" id="ARBA00081134"/>
    </source>
</evidence>
<keyword evidence="5" id="KW-1015">Disulfide bond</keyword>
<dbReference type="GO" id="GO:0005179">
    <property type="term" value="F:hormone activity"/>
    <property type="evidence" value="ECO:0007669"/>
    <property type="project" value="UniProtKB-KW"/>
</dbReference>
<evidence type="ECO:0000256" key="1">
    <source>
        <dbReference type="ARBA" id="ARBA00004613"/>
    </source>
</evidence>
<dbReference type="PROSITE" id="PS50871">
    <property type="entry name" value="C1Q"/>
    <property type="match status" value="1"/>
</dbReference>
<evidence type="ECO:0000256" key="2">
    <source>
        <dbReference type="ARBA" id="ARBA00022525"/>
    </source>
</evidence>
<evidence type="ECO:0000259" key="11">
    <source>
        <dbReference type="PROSITE" id="PS50871"/>
    </source>
</evidence>
<evidence type="ECO:0000256" key="3">
    <source>
        <dbReference type="ARBA" id="ARBA00022702"/>
    </source>
</evidence>